<dbReference type="AlphaFoldDB" id="A0A2P2BVA6"/>
<comment type="similarity">
    <text evidence="1">Belongs to the methyltransferase superfamily.</text>
</comment>
<dbReference type="KEGG" id="rhom:FRIFI_2769"/>
<evidence type="ECO:0000256" key="2">
    <source>
        <dbReference type="ARBA" id="ARBA00022603"/>
    </source>
</evidence>
<name>A0A2P2BVA6_9FIRM</name>
<dbReference type="Gene3D" id="3.40.50.150">
    <property type="entry name" value="Vaccinia Virus protein VP39"/>
    <property type="match status" value="1"/>
</dbReference>
<feature type="domain" description="Methyltransferase type 11" evidence="4">
    <location>
        <begin position="42"/>
        <end position="133"/>
    </location>
</feature>
<evidence type="ECO:0000259" key="4">
    <source>
        <dbReference type="Pfam" id="PF08241"/>
    </source>
</evidence>
<dbReference type="InterPro" id="IPR013216">
    <property type="entry name" value="Methyltransf_11"/>
</dbReference>
<evidence type="ECO:0000256" key="3">
    <source>
        <dbReference type="ARBA" id="ARBA00022679"/>
    </source>
</evidence>
<protein>
    <submittedName>
        <fullName evidence="5">Methyltransferase</fullName>
    </submittedName>
</protein>
<keyword evidence="2 5" id="KW-0489">Methyltransferase</keyword>
<dbReference type="PANTHER" id="PTHR44942:SF4">
    <property type="entry name" value="METHYLTRANSFERASE TYPE 11 DOMAIN-CONTAINING PROTEIN"/>
    <property type="match status" value="1"/>
</dbReference>
<dbReference type="InterPro" id="IPR029063">
    <property type="entry name" value="SAM-dependent_MTases_sf"/>
</dbReference>
<evidence type="ECO:0000313" key="5">
    <source>
        <dbReference type="EMBL" id="CEI74286.1"/>
    </source>
</evidence>
<dbReference type="GO" id="GO:0032259">
    <property type="term" value="P:methylation"/>
    <property type="evidence" value="ECO:0007669"/>
    <property type="project" value="UniProtKB-KW"/>
</dbReference>
<sequence>MNENKFNGMGKIYSKYRLSYPFDFIDYLFTDVGISQRSIIADIGSGTGILTRQLLEKGSKVYGIEPNADMRDIAETNLNNFLGFTSVNGNAENTTIDDNSVDYITVAQAFHWFDRERFKKECQRILKPEEKVILVWNIRDNNNELVIENYEVNRKYCPNFKGFSDGMYGKTNKDDFSDFFNGKYETKVFPNNLIFDMDEFIGRNLSSSYALKSNDSQYNNYVNELKKIYKKYSNNGQLIMPNLTRSYVGDV</sequence>
<reference evidence="5 6" key="1">
    <citation type="submission" date="2014-09" db="EMBL/GenBank/DDBJ databases">
        <authorList>
            <person name="Hornung B.V."/>
        </authorList>
    </citation>
    <scope>NUCLEOTIDE SEQUENCE [LARGE SCALE GENOMIC DNA]</scope>
    <source>
        <strain evidence="5 6">FRIFI</strain>
    </source>
</reference>
<accession>A0A2P2BVA6</accession>
<dbReference type="GO" id="GO:0008757">
    <property type="term" value="F:S-adenosylmethionine-dependent methyltransferase activity"/>
    <property type="evidence" value="ECO:0007669"/>
    <property type="project" value="InterPro"/>
</dbReference>
<keyword evidence="3 5" id="KW-0808">Transferase</keyword>
<evidence type="ECO:0000256" key="1">
    <source>
        <dbReference type="ARBA" id="ARBA00008361"/>
    </source>
</evidence>
<dbReference type="CDD" id="cd02440">
    <property type="entry name" value="AdoMet_MTases"/>
    <property type="match status" value="1"/>
</dbReference>
<dbReference type="InterPro" id="IPR051052">
    <property type="entry name" value="Diverse_substrate_MTase"/>
</dbReference>
<proteinExistence type="inferred from homology"/>
<dbReference type="PANTHER" id="PTHR44942">
    <property type="entry name" value="METHYLTRANSF_11 DOMAIN-CONTAINING PROTEIN"/>
    <property type="match status" value="1"/>
</dbReference>
<dbReference type="Proteomes" id="UP000245695">
    <property type="component" value="Chromosome 1"/>
</dbReference>
<dbReference type="SUPFAM" id="SSF53335">
    <property type="entry name" value="S-adenosyl-L-methionine-dependent methyltransferases"/>
    <property type="match status" value="1"/>
</dbReference>
<organism evidence="5 6">
    <name type="scientific">Romboutsia hominis</name>
    <dbReference type="NCBI Taxonomy" id="1507512"/>
    <lineage>
        <taxon>Bacteria</taxon>
        <taxon>Bacillati</taxon>
        <taxon>Bacillota</taxon>
        <taxon>Clostridia</taxon>
        <taxon>Peptostreptococcales</taxon>
        <taxon>Peptostreptococcaceae</taxon>
        <taxon>Romboutsia</taxon>
    </lineage>
</organism>
<dbReference type="EMBL" id="LN650648">
    <property type="protein sequence ID" value="CEI74286.1"/>
    <property type="molecule type" value="Genomic_DNA"/>
</dbReference>
<evidence type="ECO:0000313" key="6">
    <source>
        <dbReference type="Proteomes" id="UP000245695"/>
    </source>
</evidence>
<dbReference type="RefSeq" id="WP_166506158.1">
    <property type="nucleotide sequence ID" value="NZ_JAKNTL010000002.1"/>
</dbReference>
<dbReference type="Pfam" id="PF08241">
    <property type="entry name" value="Methyltransf_11"/>
    <property type="match status" value="1"/>
</dbReference>
<gene>
    <name evidence="5" type="ORF">FRIFI_2769</name>
</gene>
<keyword evidence="6" id="KW-1185">Reference proteome</keyword>